<feature type="compositionally biased region" description="Polar residues" evidence="1">
    <location>
        <begin position="48"/>
        <end position="62"/>
    </location>
</feature>
<dbReference type="PANTHER" id="PTHR10677">
    <property type="entry name" value="UBIQUILIN"/>
    <property type="match status" value="1"/>
</dbReference>
<evidence type="ECO:0000256" key="1">
    <source>
        <dbReference type="SAM" id="MobiDB-lite"/>
    </source>
</evidence>
<feature type="region of interest" description="Disordered" evidence="1">
    <location>
        <begin position="1"/>
        <end position="134"/>
    </location>
</feature>
<evidence type="ECO:0000313" key="3">
    <source>
        <dbReference type="EMBL" id="SVP91378.1"/>
    </source>
</evidence>
<organism evidence="3">
    <name type="scientific">Theileria annulata</name>
    <dbReference type="NCBI Taxonomy" id="5874"/>
    <lineage>
        <taxon>Eukaryota</taxon>
        <taxon>Sar</taxon>
        <taxon>Alveolata</taxon>
        <taxon>Apicomplexa</taxon>
        <taxon>Aconoidasida</taxon>
        <taxon>Piroplasmida</taxon>
        <taxon>Theileriidae</taxon>
        <taxon>Theileria</taxon>
    </lineage>
</organism>
<feature type="compositionally biased region" description="Low complexity" evidence="1">
    <location>
        <begin position="63"/>
        <end position="101"/>
    </location>
</feature>
<dbReference type="PROSITE" id="PS50030">
    <property type="entry name" value="UBA"/>
    <property type="match status" value="1"/>
</dbReference>
<dbReference type="SUPFAM" id="SSF46934">
    <property type="entry name" value="UBA-like"/>
    <property type="match status" value="1"/>
</dbReference>
<feature type="compositionally biased region" description="Polar residues" evidence="1">
    <location>
        <begin position="102"/>
        <end position="112"/>
    </location>
</feature>
<dbReference type="GO" id="GO:0006511">
    <property type="term" value="P:ubiquitin-dependent protein catabolic process"/>
    <property type="evidence" value="ECO:0007669"/>
    <property type="project" value="TreeGrafter"/>
</dbReference>
<protein>
    <recommendedName>
        <fullName evidence="2">UBA domain-containing protein</fullName>
    </recommendedName>
</protein>
<dbReference type="Gene3D" id="1.10.8.10">
    <property type="entry name" value="DNA helicase RuvA subunit, C-terminal domain"/>
    <property type="match status" value="1"/>
</dbReference>
<feature type="region of interest" description="Disordered" evidence="1">
    <location>
        <begin position="223"/>
        <end position="258"/>
    </location>
</feature>
<feature type="domain" description="UBA" evidence="2">
    <location>
        <begin position="311"/>
        <end position="352"/>
    </location>
</feature>
<dbReference type="VEuPathDB" id="PiroplasmaDB:TA12960"/>
<sequence length="364" mass="39599">MTDDGENTPNSNEGSADEVPNSSKNNLSQSSDKDKHKDNNLALDQEQKPSLNTDSNNNTHSANLQSTQSSISNNSNKNLTNPNNASSSSSTNLQSNTLQSSGLQSVNGNQYLNGSRNGSSGSNNSQISHSKREQALQDEATRLFCEMASDPDIMDQAFSAAVNPNVAKELARQADTAWRNIETLPGGFRALCQMHHNLQQPLWNAVIGQDLPKVSNYQNSNLNTTLPNEPIKAEPMPNPWKTETPRPTNSAPSSSPLNGFNPFGFTNFNGNISAYPRSPQGSRDELLSSVISRTRSASFQTASQLIQNSSTKYSKEIEELAEMGITDREKCLTALEAADGDLFQALGILQSLDEMDQEENNNNN</sequence>
<dbReference type="SMART" id="SM00165">
    <property type="entry name" value="UBA"/>
    <property type="match status" value="1"/>
</dbReference>
<dbReference type="InterPro" id="IPR015496">
    <property type="entry name" value="Ubiquilin"/>
</dbReference>
<dbReference type="InterPro" id="IPR009060">
    <property type="entry name" value="UBA-like_sf"/>
</dbReference>
<reference evidence="3" key="1">
    <citation type="submission" date="2018-07" db="EMBL/GenBank/DDBJ databases">
        <authorList>
            <person name="Quirk P.G."/>
            <person name="Krulwich T.A."/>
        </authorList>
    </citation>
    <scope>NUCLEOTIDE SEQUENCE</scope>
    <source>
        <strain evidence="3">Anand</strain>
    </source>
</reference>
<accession>A0A3B0NAR1</accession>
<dbReference type="PANTHER" id="PTHR10677:SF3">
    <property type="entry name" value="FI07626P-RELATED"/>
    <property type="match status" value="1"/>
</dbReference>
<feature type="compositionally biased region" description="Low complexity" evidence="1">
    <location>
        <begin position="113"/>
        <end position="125"/>
    </location>
</feature>
<evidence type="ECO:0000259" key="2">
    <source>
        <dbReference type="PROSITE" id="PS50030"/>
    </source>
</evidence>
<dbReference type="InterPro" id="IPR015940">
    <property type="entry name" value="UBA"/>
</dbReference>
<feature type="compositionally biased region" description="Polar residues" evidence="1">
    <location>
        <begin position="7"/>
        <end position="30"/>
    </location>
</feature>
<gene>
    <name evidence="3" type="ORF">TAT_000176800</name>
    <name evidence="4" type="ORF">TAV_000177000</name>
</gene>
<dbReference type="EMBL" id="UIVT01000002">
    <property type="protein sequence ID" value="SVP91378.1"/>
    <property type="molecule type" value="Genomic_DNA"/>
</dbReference>
<dbReference type="AlphaFoldDB" id="A0A3B0NAR1"/>
<name>A0A3B0NAR1_THEAN</name>
<dbReference type="Pfam" id="PF23195">
    <property type="entry name" value="UBQLN1"/>
    <property type="match status" value="1"/>
</dbReference>
<proteinExistence type="predicted"/>
<dbReference type="GO" id="GO:0005829">
    <property type="term" value="C:cytosol"/>
    <property type="evidence" value="ECO:0007669"/>
    <property type="project" value="TreeGrafter"/>
</dbReference>
<dbReference type="EMBL" id="UIVS01000002">
    <property type="protein sequence ID" value="SVP91726.1"/>
    <property type="molecule type" value="Genomic_DNA"/>
</dbReference>
<evidence type="ECO:0000313" key="4">
    <source>
        <dbReference type="EMBL" id="SVP91726.1"/>
    </source>
</evidence>
<feature type="compositionally biased region" description="Polar residues" evidence="1">
    <location>
        <begin position="245"/>
        <end position="257"/>
    </location>
</feature>
<dbReference type="GO" id="GO:0031593">
    <property type="term" value="F:polyubiquitin modification-dependent protein binding"/>
    <property type="evidence" value="ECO:0007669"/>
    <property type="project" value="TreeGrafter"/>
</dbReference>